<comment type="caution">
    <text evidence="3">The sequence shown here is derived from an EMBL/GenBank/DDBJ whole genome shotgun (WGS) entry which is preliminary data.</text>
</comment>
<feature type="region of interest" description="Disordered" evidence="1">
    <location>
        <begin position="166"/>
        <end position="205"/>
    </location>
</feature>
<organism evidence="3 4">
    <name type="scientific">Leucocoprinus leucothites</name>
    <dbReference type="NCBI Taxonomy" id="201217"/>
    <lineage>
        <taxon>Eukaryota</taxon>
        <taxon>Fungi</taxon>
        <taxon>Dikarya</taxon>
        <taxon>Basidiomycota</taxon>
        <taxon>Agaricomycotina</taxon>
        <taxon>Agaricomycetes</taxon>
        <taxon>Agaricomycetidae</taxon>
        <taxon>Agaricales</taxon>
        <taxon>Agaricineae</taxon>
        <taxon>Agaricaceae</taxon>
        <taxon>Leucocoprinus</taxon>
    </lineage>
</organism>
<name>A0A8H5LKF1_9AGAR</name>
<sequence>MKLAMWKAVKAIVKQVTFTNDTSEKKSNAIWTRKDIGKLLDELQERKSASGDGICFKMPIYNEVAEKLNPPTKGASKTGMSCKNKFNALRATWTGVSAIMTTSRMMWDDELGANIGPKSEDVWQDFIKINPAAKPFKNTGWPWVGKMTVLLGQWRVKGTHVFHPTTGQYGIGNEDSNTQSQDFIEPSESSDSGWKGSDDEEVDEPVEEVQFTQTQVTVCTPHPQCKCPAMSPPTLADTSSSMKKAHMTQQEALLGFGKMMAQGMSEISEAFKINPLTEDAAH</sequence>
<evidence type="ECO:0000313" key="3">
    <source>
        <dbReference type="EMBL" id="KAF5360591.1"/>
    </source>
</evidence>
<dbReference type="EMBL" id="JAACJO010000003">
    <property type="protein sequence ID" value="KAF5360591.1"/>
    <property type="molecule type" value="Genomic_DNA"/>
</dbReference>
<gene>
    <name evidence="3" type="ORF">D9756_004494</name>
</gene>
<dbReference type="Proteomes" id="UP000559027">
    <property type="component" value="Unassembled WGS sequence"/>
</dbReference>
<reference evidence="3 4" key="1">
    <citation type="journal article" date="2020" name="ISME J.">
        <title>Uncovering the hidden diversity of litter-decomposition mechanisms in mushroom-forming fungi.</title>
        <authorList>
            <person name="Floudas D."/>
            <person name="Bentzer J."/>
            <person name="Ahren D."/>
            <person name="Johansson T."/>
            <person name="Persson P."/>
            <person name="Tunlid A."/>
        </authorList>
    </citation>
    <scope>NUCLEOTIDE SEQUENCE [LARGE SCALE GENOMIC DNA]</scope>
    <source>
        <strain evidence="3 4">CBS 146.42</strain>
    </source>
</reference>
<dbReference type="InterPro" id="IPR024752">
    <property type="entry name" value="Myb/SANT-like_dom"/>
</dbReference>
<evidence type="ECO:0000256" key="1">
    <source>
        <dbReference type="SAM" id="MobiDB-lite"/>
    </source>
</evidence>
<evidence type="ECO:0000313" key="4">
    <source>
        <dbReference type="Proteomes" id="UP000559027"/>
    </source>
</evidence>
<accession>A0A8H5LKF1</accession>
<feature type="domain" description="Myb/SANT-like" evidence="2">
    <location>
        <begin position="31"/>
        <end position="124"/>
    </location>
</feature>
<keyword evidence="4" id="KW-1185">Reference proteome</keyword>
<dbReference type="PANTHER" id="PTHR46929">
    <property type="entry name" value="EXPRESSED PROTEIN"/>
    <property type="match status" value="1"/>
</dbReference>
<protein>
    <recommendedName>
        <fullName evidence="2">Myb/SANT-like domain-containing protein</fullName>
    </recommendedName>
</protein>
<dbReference type="OrthoDB" id="3043218at2759"/>
<feature type="compositionally biased region" description="Polar residues" evidence="1">
    <location>
        <begin position="174"/>
        <end position="192"/>
    </location>
</feature>
<proteinExistence type="predicted"/>
<dbReference type="AlphaFoldDB" id="A0A8H5LKF1"/>
<dbReference type="Pfam" id="PF12776">
    <property type="entry name" value="Myb_DNA-bind_3"/>
    <property type="match status" value="1"/>
</dbReference>
<evidence type="ECO:0000259" key="2">
    <source>
        <dbReference type="Pfam" id="PF12776"/>
    </source>
</evidence>
<dbReference type="PANTHER" id="PTHR46929:SF3">
    <property type="entry name" value="MYB_SANT-LIKE DOMAIN-CONTAINING PROTEIN"/>
    <property type="match status" value="1"/>
</dbReference>